<proteinExistence type="inferred from homology"/>
<name>A0A239LFA6_9RHOB</name>
<comment type="subcellular location">
    <subcellularLocation>
        <location evidence="1">Cell membrane</location>
        <topology evidence="1">Multi-pass membrane protein</topology>
    </subcellularLocation>
</comment>
<evidence type="ECO:0000256" key="4">
    <source>
        <dbReference type="ARBA" id="ARBA00022679"/>
    </source>
</evidence>
<dbReference type="InterPro" id="IPR029044">
    <property type="entry name" value="Nucleotide-diphossugar_trans"/>
</dbReference>
<keyword evidence="4 12" id="KW-0808">Transferase</keyword>
<comment type="similarity">
    <text evidence="8">Belongs to the glycosyltransferase 2 family. GtrB subfamily.</text>
</comment>
<dbReference type="Pfam" id="PF00535">
    <property type="entry name" value="Glycos_transf_2"/>
    <property type="match status" value="1"/>
</dbReference>
<dbReference type="GO" id="GO:0005886">
    <property type="term" value="C:plasma membrane"/>
    <property type="evidence" value="ECO:0007669"/>
    <property type="project" value="UniProtKB-SubCell"/>
</dbReference>
<evidence type="ECO:0000256" key="7">
    <source>
        <dbReference type="ARBA" id="ARBA00023136"/>
    </source>
</evidence>
<dbReference type="InterPro" id="IPR001173">
    <property type="entry name" value="Glyco_trans_2-like"/>
</dbReference>
<evidence type="ECO:0000256" key="1">
    <source>
        <dbReference type="ARBA" id="ARBA00004651"/>
    </source>
</evidence>
<keyword evidence="3 12" id="KW-0328">Glycosyltransferase</keyword>
<feature type="transmembrane region" description="Helical" evidence="10">
    <location>
        <begin position="233"/>
        <end position="254"/>
    </location>
</feature>
<evidence type="ECO:0000256" key="8">
    <source>
        <dbReference type="ARBA" id="ARBA00038152"/>
    </source>
</evidence>
<keyword evidence="6 10" id="KW-1133">Transmembrane helix</keyword>
<evidence type="ECO:0000256" key="2">
    <source>
        <dbReference type="ARBA" id="ARBA00022475"/>
    </source>
</evidence>
<dbReference type="CDD" id="cd04187">
    <property type="entry name" value="DPM1_like_bac"/>
    <property type="match status" value="1"/>
</dbReference>
<dbReference type="RefSeq" id="WP_089234911.1">
    <property type="nucleotide sequence ID" value="NZ_FZOY01000009.1"/>
</dbReference>
<dbReference type="GO" id="GO:0016757">
    <property type="term" value="F:glycosyltransferase activity"/>
    <property type="evidence" value="ECO:0007669"/>
    <property type="project" value="UniProtKB-KW"/>
</dbReference>
<accession>A0A239LFA6</accession>
<evidence type="ECO:0000313" key="12">
    <source>
        <dbReference type="EMBL" id="SNT28622.1"/>
    </source>
</evidence>
<dbReference type="InterPro" id="IPR050256">
    <property type="entry name" value="Glycosyltransferase_2"/>
</dbReference>
<dbReference type="PANTHER" id="PTHR48090">
    <property type="entry name" value="UNDECAPRENYL-PHOSPHATE 4-DEOXY-4-FORMAMIDO-L-ARABINOSE TRANSFERASE-RELATED"/>
    <property type="match status" value="1"/>
</dbReference>
<evidence type="ECO:0000256" key="5">
    <source>
        <dbReference type="ARBA" id="ARBA00022692"/>
    </source>
</evidence>
<keyword evidence="13" id="KW-1185">Reference proteome</keyword>
<keyword evidence="2" id="KW-1003">Cell membrane</keyword>
<sequence>MTAPDLLSVVVPCYNEAEVLDETIPQLTAALQAIPGIGFEIIFVDDGSRDGTLARLKQAADADERIHVMSFARNFGHQIAVTAGTDVAAGDAVVLIDADLQDPPEVIAEMVEKWREGYDVVYGTRSSRQGESAFKLATARAFYRLLNRFSEVPIPLDTGDFRLMDRRVVDCLKAMPERHRFVRGMVAWIGFDQIALPYERAERFAGTSKYPLRKMLRFATDGILAFSSRPLQFATGMGIMAASLALLGIIYALVLRIFTSVWVEGWTALMIAVLFLGGVQLLSLGIIGEYIARIHDEAKERPLYLVKSQFGARAPRASRHPRPERAAPPVQPLPIELRERAGNG</sequence>
<evidence type="ECO:0000259" key="11">
    <source>
        <dbReference type="Pfam" id="PF00535"/>
    </source>
</evidence>
<dbReference type="SUPFAM" id="SSF53448">
    <property type="entry name" value="Nucleotide-diphospho-sugar transferases"/>
    <property type="match status" value="1"/>
</dbReference>
<evidence type="ECO:0000256" key="10">
    <source>
        <dbReference type="SAM" id="Phobius"/>
    </source>
</evidence>
<evidence type="ECO:0000256" key="3">
    <source>
        <dbReference type="ARBA" id="ARBA00022676"/>
    </source>
</evidence>
<feature type="domain" description="Glycosyltransferase 2-like" evidence="11">
    <location>
        <begin position="8"/>
        <end position="171"/>
    </location>
</feature>
<feature type="transmembrane region" description="Helical" evidence="10">
    <location>
        <begin position="266"/>
        <end position="292"/>
    </location>
</feature>
<dbReference type="PANTHER" id="PTHR48090:SF1">
    <property type="entry name" value="PROPHAGE BACTOPRENOL GLUCOSYL TRANSFERASE HOMOLOG"/>
    <property type="match status" value="1"/>
</dbReference>
<keyword evidence="5 10" id="KW-0812">Transmembrane</keyword>
<feature type="region of interest" description="Disordered" evidence="9">
    <location>
        <begin position="313"/>
        <end position="344"/>
    </location>
</feature>
<dbReference type="EMBL" id="FZOY01000009">
    <property type="protein sequence ID" value="SNT28622.1"/>
    <property type="molecule type" value="Genomic_DNA"/>
</dbReference>
<reference evidence="12 13" key="1">
    <citation type="submission" date="2017-06" db="EMBL/GenBank/DDBJ databases">
        <authorList>
            <person name="Kim H.J."/>
            <person name="Triplett B.A."/>
        </authorList>
    </citation>
    <scope>NUCLEOTIDE SEQUENCE [LARGE SCALE GENOMIC DNA]</scope>
    <source>
        <strain evidence="12 13">DSM 29339</strain>
    </source>
</reference>
<protein>
    <submittedName>
        <fullName evidence="12">Dolichol-phosphate mannosyltransferase</fullName>
    </submittedName>
</protein>
<evidence type="ECO:0000256" key="6">
    <source>
        <dbReference type="ARBA" id="ARBA00022989"/>
    </source>
</evidence>
<gene>
    <name evidence="12" type="ORF">SAMN05421757_109171</name>
</gene>
<dbReference type="Gene3D" id="3.90.550.10">
    <property type="entry name" value="Spore Coat Polysaccharide Biosynthesis Protein SpsA, Chain A"/>
    <property type="match status" value="1"/>
</dbReference>
<dbReference type="Proteomes" id="UP000198426">
    <property type="component" value="Unassembled WGS sequence"/>
</dbReference>
<dbReference type="AlphaFoldDB" id="A0A239LFA6"/>
<dbReference type="FunFam" id="3.90.550.10:FF:000079">
    <property type="entry name" value="Probable glycosyl transferase"/>
    <property type="match status" value="1"/>
</dbReference>
<keyword evidence="7 10" id="KW-0472">Membrane</keyword>
<organism evidence="12 13">
    <name type="scientific">Tropicimonas sediminicola</name>
    <dbReference type="NCBI Taxonomy" id="1031541"/>
    <lineage>
        <taxon>Bacteria</taxon>
        <taxon>Pseudomonadati</taxon>
        <taxon>Pseudomonadota</taxon>
        <taxon>Alphaproteobacteria</taxon>
        <taxon>Rhodobacterales</taxon>
        <taxon>Roseobacteraceae</taxon>
        <taxon>Tropicimonas</taxon>
    </lineage>
</organism>
<dbReference type="OrthoDB" id="9807795at2"/>
<evidence type="ECO:0000313" key="13">
    <source>
        <dbReference type="Proteomes" id="UP000198426"/>
    </source>
</evidence>
<evidence type="ECO:0000256" key="9">
    <source>
        <dbReference type="SAM" id="MobiDB-lite"/>
    </source>
</evidence>